<proteinExistence type="predicted"/>
<dbReference type="InParanoid" id="T1FUF3"/>
<feature type="region of interest" description="Disordered" evidence="1">
    <location>
        <begin position="331"/>
        <end position="415"/>
    </location>
</feature>
<dbReference type="OrthoDB" id="120976at2759"/>
<dbReference type="STRING" id="6412.T1FUF3"/>
<feature type="compositionally biased region" description="Low complexity" evidence="1">
    <location>
        <begin position="335"/>
        <end position="356"/>
    </location>
</feature>
<dbReference type="GeneID" id="20212449"/>
<evidence type="ECO:0000313" key="4">
    <source>
        <dbReference type="Proteomes" id="UP000015101"/>
    </source>
</evidence>
<sequence length="608" mass="69535">MNSSRRKANDSTTPRKKDVVKKLYKKYEKNCTQVDQLMLPSIRKALRRCIQEGILCFKAPNTDQMDEFEIVYYNTHCNHKNDVYNLFPLFEALKQERYLHVRSIYVWSVQVILQDVVSLSSLFTISIYPIKHLELINCNLTGQLVARLSRDFMYCPTLISLVLDQNRSSSIFPSSLINNENIFNLLKQLISCGRCGDSLGDEGCVKLAKNLRGNRSIRCLSLKTCGITWNGCHHIGKLVATTAISDCVRMQRDPSLSYAMCLMRGFHAYSYTPCGFVVEISEASAKERVEHEIETRRREELEIRKLLKQQEKQKIDEKLKEGIIGILAADDDNKSLTPDNNNNNNNNSITNDTNDSNVKDSKNYANNDINNDISKDNNNQKNIKTKKYSTTLKPRSSSNPSSTNATTNNSDLPPVPSVGPWLDQLHVGRVNLCHHVPDEVVLKEMKMKLRKQSYNIQGMTEGSGNHDDVNNNNNNNCDRMFLSFEDLRINSRSQRPHNPHLLPTPQEQNDVTDDDFDVTNLQIHSKQLFIIAMQKLAKWIGSSDTLKELDLMGNEVGNLGGVFIREALRVREKNKLEPLKLHMTHKTSDDVALFVERYNRNQPKKLKK</sequence>
<dbReference type="Proteomes" id="UP000015101">
    <property type="component" value="Unassembled WGS sequence"/>
</dbReference>
<dbReference type="RefSeq" id="XP_009023392.1">
    <property type="nucleotide sequence ID" value="XM_009025144.1"/>
</dbReference>
<evidence type="ECO:0000313" key="3">
    <source>
        <dbReference type="EnsemblMetazoa" id="HelroP192915"/>
    </source>
</evidence>
<dbReference type="Gene3D" id="3.80.10.10">
    <property type="entry name" value="Ribonuclease Inhibitor"/>
    <property type="match status" value="1"/>
</dbReference>
<dbReference type="EnsemblMetazoa" id="HelroT192915">
    <property type="protein sequence ID" value="HelroP192915"/>
    <property type="gene ID" value="HelroG192915"/>
</dbReference>
<accession>T1FUF3</accession>
<dbReference type="InterPro" id="IPR032675">
    <property type="entry name" value="LRR_dom_sf"/>
</dbReference>
<dbReference type="CTD" id="20212449"/>
<organism evidence="3 4">
    <name type="scientific">Helobdella robusta</name>
    <name type="common">Californian leech</name>
    <dbReference type="NCBI Taxonomy" id="6412"/>
    <lineage>
        <taxon>Eukaryota</taxon>
        <taxon>Metazoa</taxon>
        <taxon>Spiralia</taxon>
        <taxon>Lophotrochozoa</taxon>
        <taxon>Annelida</taxon>
        <taxon>Clitellata</taxon>
        <taxon>Hirudinea</taxon>
        <taxon>Rhynchobdellida</taxon>
        <taxon>Glossiphoniidae</taxon>
        <taxon>Helobdella</taxon>
    </lineage>
</organism>
<dbReference type="HOGENOM" id="CLU_449248_0_0_1"/>
<reference evidence="2 4" key="2">
    <citation type="journal article" date="2013" name="Nature">
        <title>Insights into bilaterian evolution from three spiralian genomes.</title>
        <authorList>
            <person name="Simakov O."/>
            <person name="Marletaz F."/>
            <person name="Cho S.J."/>
            <person name="Edsinger-Gonzales E."/>
            <person name="Havlak P."/>
            <person name="Hellsten U."/>
            <person name="Kuo D.H."/>
            <person name="Larsson T."/>
            <person name="Lv J."/>
            <person name="Arendt D."/>
            <person name="Savage R."/>
            <person name="Osoegawa K."/>
            <person name="de Jong P."/>
            <person name="Grimwood J."/>
            <person name="Chapman J.A."/>
            <person name="Shapiro H."/>
            <person name="Aerts A."/>
            <person name="Otillar R.P."/>
            <person name="Terry A.Y."/>
            <person name="Boore J.L."/>
            <person name="Grigoriev I.V."/>
            <person name="Lindberg D.R."/>
            <person name="Seaver E.C."/>
            <person name="Weisblat D.A."/>
            <person name="Putnam N.H."/>
            <person name="Rokhsar D.S."/>
        </authorList>
    </citation>
    <scope>NUCLEOTIDE SEQUENCE</scope>
</reference>
<dbReference type="KEGG" id="hro:HELRODRAFT_192915"/>
<dbReference type="SUPFAM" id="SSF52047">
    <property type="entry name" value="RNI-like"/>
    <property type="match status" value="1"/>
</dbReference>
<feature type="compositionally biased region" description="Low complexity" evidence="1">
    <location>
        <begin position="396"/>
        <end position="410"/>
    </location>
</feature>
<gene>
    <name evidence="3" type="primary">20212449</name>
    <name evidence="2" type="ORF">HELRODRAFT_192915</name>
</gene>
<evidence type="ECO:0000313" key="2">
    <source>
        <dbReference type="EMBL" id="ESN98430.1"/>
    </source>
</evidence>
<protein>
    <submittedName>
        <fullName evidence="2 3">Uncharacterized protein</fullName>
    </submittedName>
</protein>
<name>T1FUF3_HELRO</name>
<dbReference type="EMBL" id="AMQM01005873">
    <property type="status" value="NOT_ANNOTATED_CDS"/>
    <property type="molecule type" value="Genomic_DNA"/>
</dbReference>
<keyword evidence="4" id="KW-1185">Reference proteome</keyword>
<dbReference type="eggNOG" id="ENOG502RX72">
    <property type="taxonomic scope" value="Eukaryota"/>
</dbReference>
<reference evidence="3" key="3">
    <citation type="submission" date="2015-06" db="UniProtKB">
        <authorList>
            <consortium name="EnsemblMetazoa"/>
        </authorList>
    </citation>
    <scope>IDENTIFICATION</scope>
</reference>
<dbReference type="EMBL" id="KB097144">
    <property type="protein sequence ID" value="ESN98430.1"/>
    <property type="molecule type" value="Genomic_DNA"/>
</dbReference>
<reference evidence="4" key="1">
    <citation type="submission" date="2012-12" db="EMBL/GenBank/DDBJ databases">
        <authorList>
            <person name="Hellsten U."/>
            <person name="Grimwood J."/>
            <person name="Chapman J.A."/>
            <person name="Shapiro H."/>
            <person name="Aerts A."/>
            <person name="Otillar R.P."/>
            <person name="Terry A.Y."/>
            <person name="Boore J.L."/>
            <person name="Simakov O."/>
            <person name="Marletaz F."/>
            <person name="Cho S.-J."/>
            <person name="Edsinger-Gonzales E."/>
            <person name="Havlak P."/>
            <person name="Kuo D.-H."/>
            <person name="Larsson T."/>
            <person name="Lv J."/>
            <person name="Arendt D."/>
            <person name="Savage R."/>
            <person name="Osoegawa K."/>
            <person name="de Jong P."/>
            <person name="Lindberg D.R."/>
            <person name="Seaver E.C."/>
            <person name="Weisblat D.A."/>
            <person name="Putnam N.H."/>
            <person name="Grigoriev I.V."/>
            <person name="Rokhsar D.S."/>
        </authorList>
    </citation>
    <scope>NUCLEOTIDE SEQUENCE</scope>
</reference>
<feature type="compositionally biased region" description="Low complexity" evidence="1">
    <location>
        <begin position="366"/>
        <end position="382"/>
    </location>
</feature>
<evidence type="ECO:0000256" key="1">
    <source>
        <dbReference type="SAM" id="MobiDB-lite"/>
    </source>
</evidence>
<dbReference type="AlphaFoldDB" id="T1FUF3"/>